<reference evidence="13" key="1">
    <citation type="submission" date="2015-10" db="EMBL/GenBank/DDBJ databases">
        <title>Description of Candidatus Tenderia electrophaga gen. nov, sp. nov., an Uncultivated Electroautotroph from a Biocathode Enrichment.</title>
        <authorList>
            <person name="Eddie B.J."/>
            <person name="Malanoski A.P."/>
            <person name="Wang Z."/>
            <person name="Hall R.J."/>
            <person name="Oh S.D."/>
            <person name="Heiner C."/>
            <person name="Lin B."/>
            <person name="Strycharz-Glaven S.M."/>
        </authorList>
    </citation>
    <scope>NUCLEOTIDE SEQUENCE [LARGE SCALE GENOMIC DNA]</scope>
    <source>
        <strain evidence="13">NRL1</strain>
    </source>
</reference>
<evidence type="ECO:0000256" key="3">
    <source>
        <dbReference type="ARBA" id="ARBA00011738"/>
    </source>
</evidence>
<dbReference type="EMBL" id="CP013099">
    <property type="protein sequence ID" value="ALP51870.1"/>
    <property type="molecule type" value="Genomic_DNA"/>
</dbReference>
<dbReference type="KEGG" id="tee:Tel_01235"/>
<dbReference type="SMART" id="SM00861">
    <property type="entry name" value="Transket_pyr"/>
    <property type="match status" value="1"/>
</dbReference>
<dbReference type="GO" id="GO:0005829">
    <property type="term" value="C:cytosol"/>
    <property type="evidence" value="ECO:0007669"/>
    <property type="project" value="TreeGrafter"/>
</dbReference>
<evidence type="ECO:0000256" key="6">
    <source>
        <dbReference type="ARBA" id="ARBA00022842"/>
    </source>
</evidence>
<dbReference type="InterPro" id="IPR029061">
    <property type="entry name" value="THDP-binding"/>
</dbReference>
<dbReference type="Pfam" id="PF13292">
    <property type="entry name" value="DXP_synthase_N"/>
    <property type="match status" value="1"/>
</dbReference>
<dbReference type="STRING" id="1748243.Tel_01235"/>
<evidence type="ECO:0000256" key="7">
    <source>
        <dbReference type="ARBA" id="ARBA00022977"/>
    </source>
</evidence>
<dbReference type="UniPathway" id="UPA00064">
    <property type="reaction ID" value="UER00091"/>
</dbReference>
<dbReference type="HAMAP" id="MF_00315">
    <property type="entry name" value="DXP_synth"/>
    <property type="match status" value="1"/>
</dbReference>
<keyword evidence="5 11" id="KW-0479">Metal-binding</keyword>
<keyword evidence="9 11" id="KW-0414">Isoprene biosynthesis</keyword>
<dbReference type="Pfam" id="PF02779">
    <property type="entry name" value="Transket_pyr"/>
    <property type="match status" value="1"/>
</dbReference>
<comment type="function">
    <text evidence="10 11">Catalyzes the acyloin condensation reaction between C atoms 2 and 3 of pyruvate and glyceraldehyde 3-phosphate to yield 1-deoxy-D-xylulose-5-phosphate (DXP).</text>
</comment>
<organism evidence="13 14">
    <name type="scientific">Candidatus Tenderia electrophaga</name>
    <dbReference type="NCBI Taxonomy" id="1748243"/>
    <lineage>
        <taxon>Bacteria</taxon>
        <taxon>Pseudomonadati</taxon>
        <taxon>Pseudomonadota</taxon>
        <taxon>Gammaproteobacteria</taxon>
        <taxon>Candidatus Tenderiales</taxon>
        <taxon>Candidatus Tenderiaceae</taxon>
        <taxon>Candidatus Tenderia</taxon>
    </lineage>
</organism>
<feature type="domain" description="Transketolase-like pyrimidine-binding" evidence="12">
    <location>
        <begin position="316"/>
        <end position="480"/>
    </location>
</feature>
<dbReference type="FunFam" id="3.40.50.920:FF:000002">
    <property type="entry name" value="1-deoxy-D-xylulose-5-phosphate synthase"/>
    <property type="match status" value="1"/>
</dbReference>
<dbReference type="Gene3D" id="3.40.50.920">
    <property type="match status" value="1"/>
</dbReference>
<evidence type="ECO:0000259" key="12">
    <source>
        <dbReference type="SMART" id="SM00861"/>
    </source>
</evidence>
<dbReference type="PROSITE" id="PS00802">
    <property type="entry name" value="TRANSKETOLASE_2"/>
    <property type="match status" value="1"/>
</dbReference>
<dbReference type="GO" id="GO:0030976">
    <property type="term" value="F:thiamine pyrophosphate binding"/>
    <property type="evidence" value="ECO:0007669"/>
    <property type="project" value="UniProtKB-UniRule"/>
</dbReference>
<dbReference type="Pfam" id="PF02780">
    <property type="entry name" value="Transketolase_C"/>
    <property type="match status" value="1"/>
</dbReference>
<keyword evidence="6 11" id="KW-0460">Magnesium</keyword>
<evidence type="ECO:0000256" key="5">
    <source>
        <dbReference type="ARBA" id="ARBA00022723"/>
    </source>
</evidence>
<feature type="binding site" evidence="11">
    <location>
        <begin position="151"/>
        <end position="152"/>
    </location>
    <ligand>
        <name>thiamine diphosphate</name>
        <dbReference type="ChEBI" id="CHEBI:58937"/>
    </ligand>
</feature>
<comment type="similarity">
    <text evidence="2 11">Belongs to the transketolase family. DXPS subfamily.</text>
</comment>
<dbReference type="Proteomes" id="UP000055136">
    <property type="component" value="Chromosome"/>
</dbReference>
<accession>A0A0S2T9R4</accession>
<dbReference type="InterPro" id="IPR005477">
    <property type="entry name" value="Dxylulose-5-P_synthase"/>
</dbReference>
<keyword evidence="4 11" id="KW-0808">Transferase</keyword>
<evidence type="ECO:0000256" key="10">
    <source>
        <dbReference type="ARBA" id="ARBA00055605"/>
    </source>
</evidence>
<evidence type="ECO:0000256" key="9">
    <source>
        <dbReference type="ARBA" id="ARBA00023229"/>
    </source>
</evidence>
<comment type="cofactor">
    <cofactor evidence="11">
        <name>Mg(2+)</name>
        <dbReference type="ChEBI" id="CHEBI:18420"/>
    </cofactor>
    <text evidence="11">Binds 1 Mg(2+) ion per subunit.</text>
</comment>
<dbReference type="GO" id="GO:0008661">
    <property type="term" value="F:1-deoxy-D-xylulose-5-phosphate synthase activity"/>
    <property type="evidence" value="ECO:0007669"/>
    <property type="project" value="UniProtKB-UniRule"/>
</dbReference>
<dbReference type="SUPFAM" id="SSF52922">
    <property type="entry name" value="TK C-terminal domain-like"/>
    <property type="match status" value="1"/>
</dbReference>
<evidence type="ECO:0000256" key="4">
    <source>
        <dbReference type="ARBA" id="ARBA00022679"/>
    </source>
</evidence>
<comment type="pathway">
    <text evidence="1 11">Metabolic intermediate biosynthesis; 1-deoxy-D-xylulose 5-phosphate biosynthesis; 1-deoxy-D-xylulose 5-phosphate from D-glyceraldehyde 3-phosphate and pyruvate: step 1/1.</text>
</comment>
<dbReference type="PANTHER" id="PTHR43322">
    <property type="entry name" value="1-D-DEOXYXYLULOSE 5-PHOSPHATE SYNTHASE-RELATED"/>
    <property type="match status" value="1"/>
</dbReference>
<dbReference type="InterPro" id="IPR009014">
    <property type="entry name" value="Transketo_C/PFOR_II"/>
</dbReference>
<dbReference type="SUPFAM" id="SSF52518">
    <property type="entry name" value="Thiamin diphosphate-binding fold (THDP-binding)"/>
    <property type="match status" value="2"/>
</dbReference>
<dbReference type="GO" id="GO:0009228">
    <property type="term" value="P:thiamine biosynthetic process"/>
    <property type="evidence" value="ECO:0007669"/>
    <property type="project" value="UniProtKB-UniRule"/>
</dbReference>
<keyword evidence="8 11" id="KW-0786">Thiamine pyrophosphate</keyword>
<evidence type="ECO:0000256" key="11">
    <source>
        <dbReference type="HAMAP-Rule" id="MF_00315"/>
    </source>
</evidence>
<comment type="catalytic activity">
    <reaction evidence="11">
        <text>D-glyceraldehyde 3-phosphate + pyruvate + H(+) = 1-deoxy-D-xylulose 5-phosphate + CO2</text>
        <dbReference type="Rhea" id="RHEA:12605"/>
        <dbReference type="ChEBI" id="CHEBI:15361"/>
        <dbReference type="ChEBI" id="CHEBI:15378"/>
        <dbReference type="ChEBI" id="CHEBI:16526"/>
        <dbReference type="ChEBI" id="CHEBI:57792"/>
        <dbReference type="ChEBI" id="CHEBI:59776"/>
        <dbReference type="EC" id="2.2.1.7"/>
    </reaction>
</comment>
<evidence type="ECO:0000256" key="1">
    <source>
        <dbReference type="ARBA" id="ARBA00004980"/>
    </source>
</evidence>
<keyword evidence="14" id="KW-1185">Reference proteome</keyword>
<feature type="binding site" evidence="11">
    <location>
        <position position="179"/>
    </location>
    <ligand>
        <name>thiamine diphosphate</name>
        <dbReference type="ChEBI" id="CHEBI:58937"/>
    </ligand>
</feature>
<keyword evidence="7 11" id="KW-0784">Thiamine biosynthesis</keyword>
<sequence length="631" mass="68252">MTTPSYTLLESIAAPDDLRRLPQDELATLADELRRFLIQSVSHTGGHLSAGLGTIELTIALHYVFNTPEDRLVWDVGHQSYPHKILTGRRERMPTLRQKGGLAGFPKREESPYDTFGVGHSSTSVSAALGMALAAQEQHSARKVVAVIGDGALTAGMAFEALNHAGDVDANLLVILNDNEMSISPNVGGMSNYLARVLSGKFYSSVRENSKKVLGKMPSVWELAKRAEEHMKGMVVPGTLFEELGFNYIGPIDGHDLPTLIGTLKNMRKIEGPQFLHIVTKKGKGFKPAEQNPCSYHGVGKFDPDNGEPLAKGSAVTYTQVFGQWLCDMAQADERLIGITPAMREGSGLVEFSQQFPKRYIDVGIAEQHAVTLAAGLACEGMKPVVAIYSTFLQRAYDQLIHDVALQNLPVLFAIDRAGLVGPDGPTHAGSFDLSYLSCIPNLTIMAPADENECRQMLYTGFHLDGPAAVRYPRGSGPGVTVEKEMTALPLGRAELRRQGKRVALLAFGSMVEIAATAGEQLDATVVNMRFVKPLDEPLVLKLAASHELLLTIEENAVIGGAGGLVARLLDGQAQRPALIRMGLPDYFVQHGDRQSLLNESGLTIQGIIDRVNRYLAGNQSPPTVVQANSF</sequence>
<dbReference type="GO" id="GO:0000287">
    <property type="term" value="F:magnesium ion binding"/>
    <property type="evidence" value="ECO:0007669"/>
    <property type="project" value="UniProtKB-UniRule"/>
</dbReference>
<name>A0A0S2T9R4_9GAMM</name>
<proteinExistence type="inferred from homology"/>
<dbReference type="AlphaFoldDB" id="A0A0S2T9R4"/>
<dbReference type="PANTHER" id="PTHR43322:SF5">
    <property type="entry name" value="1-DEOXY-D-XYLULOSE-5-PHOSPHATE SYNTHASE, CHLOROPLASTIC"/>
    <property type="match status" value="1"/>
</dbReference>
<comment type="cofactor">
    <cofactor evidence="11">
        <name>thiamine diphosphate</name>
        <dbReference type="ChEBI" id="CHEBI:58937"/>
    </cofactor>
    <text evidence="11">Binds 1 thiamine pyrophosphate per subunit.</text>
</comment>
<dbReference type="CDD" id="cd07033">
    <property type="entry name" value="TPP_PYR_DXS_TK_like"/>
    <property type="match status" value="1"/>
</dbReference>
<gene>
    <name evidence="11" type="primary">dxs</name>
    <name evidence="13" type="ORF">Tel_01235</name>
</gene>
<evidence type="ECO:0000313" key="13">
    <source>
        <dbReference type="EMBL" id="ALP51870.1"/>
    </source>
</evidence>
<dbReference type="InterPro" id="IPR049557">
    <property type="entry name" value="Transketolase_CS"/>
</dbReference>
<dbReference type="NCBIfam" id="NF003933">
    <property type="entry name" value="PRK05444.2-2"/>
    <property type="match status" value="1"/>
</dbReference>
<dbReference type="GO" id="GO:0019288">
    <property type="term" value="P:isopentenyl diphosphate biosynthetic process, methylerythritol 4-phosphate pathway"/>
    <property type="evidence" value="ECO:0007669"/>
    <property type="project" value="TreeGrafter"/>
</dbReference>
<feature type="binding site" evidence="11">
    <location>
        <position position="179"/>
    </location>
    <ligand>
        <name>Mg(2+)</name>
        <dbReference type="ChEBI" id="CHEBI:18420"/>
    </ligand>
</feature>
<dbReference type="InterPro" id="IPR033248">
    <property type="entry name" value="Transketolase_C"/>
</dbReference>
<evidence type="ECO:0000256" key="2">
    <source>
        <dbReference type="ARBA" id="ARBA00011081"/>
    </source>
</evidence>
<protein>
    <recommendedName>
        <fullName evidence="11">1-deoxy-D-xylulose-5-phosphate synthase</fullName>
        <ecNumber evidence="11">2.2.1.7</ecNumber>
    </recommendedName>
    <alternativeName>
        <fullName evidence="11">1-deoxyxylulose-5-phosphate synthase</fullName>
        <shortName evidence="11">DXP synthase</shortName>
        <shortName evidence="11">DXPS</shortName>
    </alternativeName>
</protein>
<dbReference type="EC" id="2.2.1.7" evidence="11"/>
<dbReference type="CDD" id="cd02007">
    <property type="entry name" value="TPP_DXS"/>
    <property type="match status" value="1"/>
</dbReference>
<dbReference type="FunFam" id="3.40.50.970:FF:000005">
    <property type="entry name" value="1-deoxy-D-xylulose-5-phosphate synthase"/>
    <property type="match status" value="1"/>
</dbReference>
<dbReference type="NCBIfam" id="TIGR00204">
    <property type="entry name" value="dxs"/>
    <property type="match status" value="1"/>
</dbReference>
<dbReference type="Gene3D" id="3.40.50.970">
    <property type="match status" value="2"/>
</dbReference>
<dbReference type="PROSITE" id="PS00801">
    <property type="entry name" value="TRANSKETOLASE_1"/>
    <property type="match status" value="1"/>
</dbReference>
<dbReference type="InterPro" id="IPR005475">
    <property type="entry name" value="Transketolase-like_Pyr-bd"/>
</dbReference>
<evidence type="ECO:0000313" key="14">
    <source>
        <dbReference type="Proteomes" id="UP000055136"/>
    </source>
</evidence>
<dbReference type="InterPro" id="IPR020826">
    <property type="entry name" value="Transketolase_BS"/>
</dbReference>
<comment type="subunit">
    <text evidence="3 11">Homodimer.</text>
</comment>
<feature type="binding site" evidence="11">
    <location>
        <position position="150"/>
    </location>
    <ligand>
        <name>Mg(2+)</name>
        <dbReference type="ChEBI" id="CHEBI:18420"/>
    </ligand>
</feature>
<feature type="binding site" evidence="11">
    <location>
        <begin position="119"/>
        <end position="121"/>
    </location>
    <ligand>
        <name>thiamine diphosphate</name>
        <dbReference type="ChEBI" id="CHEBI:58937"/>
    </ligand>
</feature>
<dbReference type="GO" id="GO:0016114">
    <property type="term" value="P:terpenoid biosynthetic process"/>
    <property type="evidence" value="ECO:0007669"/>
    <property type="project" value="UniProtKB-UniRule"/>
</dbReference>
<feature type="binding site" evidence="11">
    <location>
        <position position="367"/>
    </location>
    <ligand>
        <name>thiamine diphosphate</name>
        <dbReference type="ChEBI" id="CHEBI:58937"/>
    </ligand>
</feature>
<feature type="binding site" evidence="11">
    <location>
        <position position="78"/>
    </location>
    <ligand>
        <name>thiamine diphosphate</name>
        <dbReference type="ChEBI" id="CHEBI:58937"/>
    </ligand>
</feature>
<evidence type="ECO:0000256" key="8">
    <source>
        <dbReference type="ARBA" id="ARBA00023052"/>
    </source>
</evidence>
<feature type="binding site" evidence="11">
    <location>
        <position position="286"/>
    </location>
    <ligand>
        <name>thiamine diphosphate</name>
        <dbReference type="ChEBI" id="CHEBI:58937"/>
    </ligand>
</feature>